<name>A0ABW3TRM4_9MICO</name>
<evidence type="ECO:0000256" key="4">
    <source>
        <dbReference type="ARBA" id="ARBA00022989"/>
    </source>
</evidence>
<keyword evidence="4 7" id="KW-1133">Transmembrane helix</keyword>
<reference evidence="11" key="1">
    <citation type="journal article" date="2019" name="Int. J. Syst. Evol. Microbiol.">
        <title>The Global Catalogue of Microorganisms (GCM) 10K type strain sequencing project: providing services to taxonomists for standard genome sequencing and annotation.</title>
        <authorList>
            <consortium name="The Broad Institute Genomics Platform"/>
            <consortium name="The Broad Institute Genome Sequencing Center for Infectious Disease"/>
            <person name="Wu L."/>
            <person name="Ma J."/>
        </authorList>
    </citation>
    <scope>NUCLEOTIDE SEQUENCE [LARGE SCALE GENOMIC DNA]</scope>
    <source>
        <strain evidence="11">CCUG 50213</strain>
    </source>
</reference>
<keyword evidence="11" id="KW-1185">Reference proteome</keyword>
<evidence type="ECO:0000313" key="11">
    <source>
        <dbReference type="Proteomes" id="UP001597181"/>
    </source>
</evidence>
<dbReference type="EMBL" id="JBHTLY010000010">
    <property type="protein sequence ID" value="MFD1203265.1"/>
    <property type="molecule type" value="Genomic_DNA"/>
</dbReference>
<protein>
    <submittedName>
        <fullName evidence="10">ABC transporter permease</fullName>
    </submittedName>
</protein>
<evidence type="ECO:0000313" key="10">
    <source>
        <dbReference type="EMBL" id="MFD1203265.1"/>
    </source>
</evidence>
<dbReference type="PANTHER" id="PTHR30572:SF4">
    <property type="entry name" value="ABC TRANSPORTER PERMEASE YTRF"/>
    <property type="match status" value="1"/>
</dbReference>
<keyword evidence="5 7" id="KW-0472">Membrane</keyword>
<sequence>MSRPERSARLDSTVRPAAQERSRLRAVDLVQLSTSGLRARPLRAVLSALGIAIGIAAMVAVLGISASSQAKLQQRLDALGTNLLTVESGKDLFGAEAPLPQDSAGRVLRVAGALESASLGTLTGVRVYRSNLIPAAETGGLSVRAVDTALDRVLAASIRSGAWLNDATAAFPSVVLGSAAARQLGIEQPGTLIWLGEQQFTVVGILDPVALAPELDTSALVGNQVAAERLGYDGAPTRLYVRADEETLASTRKLLPPTLSPEKPESVNVSRPSDALAAKGAADETFTGLLLGLGSLGLLVGGIGVANTMIISVMERRREIGLRRAIGARRAHIRRQFLGEALVLSALGGLAGAGLGALITAGFAASGGWPFALPAYVPLAAIGSTLVVGALAGIMPAWRAAKVPPTVALSG</sequence>
<evidence type="ECO:0000256" key="3">
    <source>
        <dbReference type="ARBA" id="ARBA00022692"/>
    </source>
</evidence>
<evidence type="ECO:0000259" key="9">
    <source>
        <dbReference type="Pfam" id="PF12704"/>
    </source>
</evidence>
<evidence type="ECO:0000256" key="5">
    <source>
        <dbReference type="ARBA" id="ARBA00023136"/>
    </source>
</evidence>
<dbReference type="InterPro" id="IPR003838">
    <property type="entry name" value="ABC3_permease_C"/>
</dbReference>
<comment type="similarity">
    <text evidence="6">Belongs to the ABC-4 integral membrane protein family.</text>
</comment>
<dbReference type="RefSeq" id="WP_343962170.1">
    <property type="nucleotide sequence ID" value="NZ_BAAAKZ010000015.1"/>
</dbReference>
<dbReference type="Proteomes" id="UP001597181">
    <property type="component" value="Unassembled WGS sequence"/>
</dbReference>
<dbReference type="PANTHER" id="PTHR30572">
    <property type="entry name" value="MEMBRANE COMPONENT OF TRANSPORTER-RELATED"/>
    <property type="match status" value="1"/>
</dbReference>
<dbReference type="Pfam" id="PF02687">
    <property type="entry name" value="FtsX"/>
    <property type="match status" value="1"/>
</dbReference>
<accession>A0ABW3TRM4</accession>
<feature type="transmembrane region" description="Helical" evidence="7">
    <location>
        <begin position="44"/>
        <end position="66"/>
    </location>
</feature>
<proteinExistence type="inferred from homology"/>
<feature type="transmembrane region" description="Helical" evidence="7">
    <location>
        <begin position="337"/>
        <end position="363"/>
    </location>
</feature>
<keyword evidence="3 7" id="KW-0812">Transmembrane</keyword>
<keyword evidence="2" id="KW-1003">Cell membrane</keyword>
<comment type="caution">
    <text evidence="10">The sequence shown here is derived from an EMBL/GenBank/DDBJ whole genome shotgun (WGS) entry which is preliminary data.</text>
</comment>
<organism evidence="10 11">
    <name type="scientific">Leucobacter albus</name>
    <dbReference type="NCBI Taxonomy" id="272210"/>
    <lineage>
        <taxon>Bacteria</taxon>
        <taxon>Bacillati</taxon>
        <taxon>Actinomycetota</taxon>
        <taxon>Actinomycetes</taxon>
        <taxon>Micrococcales</taxon>
        <taxon>Microbacteriaceae</taxon>
        <taxon>Leucobacter</taxon>
    </lineage>
</organism>
<dbReference type="Pfam" id="PF12704">
    <property type="entry name" value="MacB_PCD"/>
    <property type="match status" value="1"/>
</dbReference>
<gene>
    <name evidence="10" type="ORF">ACFQ3U_15315</name>
</gene>
<evidence type="ECO:0000256" key="1">
    <source>
        <dbReference type="ARBA" id="ARBA00004651"/>
    </source>
</evidence>
<feature type="domain" description="ABC3 transporter permease C-terminal" evidence="8">
    <location>
        <begin position="295"/>
        <end position="405"/>
    </location>
</feature>
<dbReference type="InterPro" id="IPR025857">
    <property type="entry name" value="MacB_PCD"/>
</dbReference>
<feature type="transmembrane region" description="Helical" evidence="7">
    <location>
        <begin position="289"/>
        <end position="314"/>
    </location>
</feature>
<evidence type="ECO:0000256" key="7">
    <source>
        <dbReference type="SAM" id="Phobius"/>
    </source>
</evidence>
<evidence type="ECO:0000259" key="8">
    <source>
        <dbReference type="Pfam" id="PF02687"/>
    </source>
</evidence>
<feature type="transmembrane region" description="Helical" evidence="7">
    <location>
        <begin position="375"/>
        <end position="394"/>
    </location>
</feature>
<dbReference type="InterPro" id="IPR050250">
    <property type="entry name" value="Macrolide_Exporter_MacB"/>
</dbReference>
<feature type="domain" description="MacB-like periplasmic core" evidence="9">
    <location>
        <begin position="45"/>
        <end position="247"/>
    </location>
</feature>
<evidence type="ECO:0000256" key="2">
    <source>
        <dbReference type="ARBA" id="ARBA00022475"/>
    </source>
</evidence>
<comment type="subcellular location">
    <subcellularLocation>
        <location evidence="1">Cell membrane</location>
        <topology evidence="1">Multi-pass membrane protein</topology>
    </subcellularLocation>
</comment>
<evidence type="ECO:0000256" key="6">
    <source>
        <dbReference type="ARBA" id="ARBA00038076"/>
    </source>
</evidence>